<dbReference type="PATRIC" id="fig|52133.18.peg.3384"/>
<keyword evidence="5" id="KW-0949">S-adenosyl-L-methionine</keyword>
<dbReference type="GO" id="GO:0032259">
    <property type="term" value="P:methylation"/>
    <property type="evidence" value="ECO:0007669"/>
    <property type="project" value="UniProtKB-KW"/>
</dbReference>
<protein>
    <recommendedName>
        <fullName evidence="2">site-specific DNA-methyltransferase (adenine-specific)</fullName>
        <ecNumber evidence="2">2.1.1.72</ecNumber>
    </recommendedName>
</protein>
<feature type="binding site" evidence="7">
    <location>
        <position position="25"/>
    </location>
    <ligand>
        <name>S-adenosyl-L-methionine</name>
        <dbReference type="ChEBI" id="CHEBI:59789"/>
    </ligand>
</feature>
<dbReference type="InterPro" id="IPR029063">
    <property type="entry name" value="SAM-dependent_MTases_sf"/>
</dbReference>
<dbReference type="PANTHER" id="PTHR30481:SF4">
    <property type="entry name" value="SITE-SPECIFIC DNA-METHYLTRANSFERASE (ADENINE-SPECIFIC)"/>
    <property type="match status" value="1"/>
</dbReference>
<evidence type="ECO:0000313" key="9">
    <source>
        <dbReference type="Proteomes" id="UP000075680"/>
    </source>
</evidence>
<dbReference type="PIRSF" id="PIRSF000398">
    <property type="entry name" value="M_m6A_EcoRV"/>
    <property type="match status" value="1"/>
</dbReference>
<dbReference type="PRINTS" id="PR00505">
    <property type="entry name" value="D12N6MTFRASE"/>
</dbReference>
<proteinExistence type="inferred from homology"/>
<evidence type="ECO:0000256" key="5">
    <source>
        <dbReference type="ARBA" id="ARBA00022691"/>
    </source>
</evidence>
<dbReference type="SUPFAM" id="SSF53335">
    <property type="entry name" value="S-adenosyl-L-methionine-dependent methyltransferases"/>
    <property type="match status" value="1"/>
</dbReference>
<keyword evidence="3 8" id="KW-0489">Methyltransferase</keyword>
<evidence type="ECO:0000256" key="2">
    <source>
        <dbReference type="ARBA" id="ARBA00011900"/>
    </source>
</evidence>
<dbReference type="GO" id="GO:0009307">
    <property type="term" value="P:DNA restriction-modification system"/>
    <property type="evidence" value="ECO:0007669"/>
    <property type="project" value="InterPro"/>
</dbReference>
<dbReference type="Pfam" id="PF02086">
    <property type="entry name" value="MethyltransfD12"/>
    <property type="match status" value="1"/>
</dbReference>
<gene>
    <name evidence="8" type="primary">dpnM</name>
    <name evidence="8" type="ORF">AVENLUH5627_03296</name>
</gene>
<dbReference type="Gene3D" id="1.10.1020.10">
    <property type="entry name" value="Adenine-specific Methyltransferase, Domain 2"/>
    <property type="match status" value="1"/>
</dbReference>
<feature type="binding site" evidence="7">
    <location>
        <position position="189"/>
    </location>
    <ligand>
        <name>S-adenosyl-L-methionine</name>
        <dbReference type="ChEBI" id="CHEBI:59789"/>
    </ligand>
</feature>
<sequence>MNQITSVTPQYNPKGRSFSGWLGGKSQLARTIIETMPAHTTYVEVFGGAGWVLFKKTPSPVEVINDVNDDLINLYRVLKYHFEAFLDEFEFLLMSRTVFNDFKQSKSLGLTDLQRASRFYYMLRAAFGCQLDGSFSYSKDRAARLKLGDELRTHLKGIHERLQKVTIENSNYDYVLKRLDGLETLFYIDPPYWNCENVYGKGIWSKQDFYLLKEQLDHIKGKFILSLNDTPEVRELFKDYKIQHKKIRWSVNNKAAHEEHNGNELIITNF</sequence>
<dbReference type="PANTHER" id="PTHR30481">
    <property type="entry name" value="DNA ADENINE METHYLASE"/>
    <property type="match status" value="1"/>
</dbReference>
<evidence type="ECO:0000256" key="4">
    <source>
        <dbReference type="ARBA" id="ARBA00022679"/>
    </source>
</evidence>
<dbReference type="InterPro" id="IPR023095">
    <property type="entry name" value="Ade_MeTrfase_dom_2"/>
</dbReference>
<dbReference type="Proteomes" id="UP000075680">
    <property type="component" value="Unassembled WGS sequence"/>
</dbReference>
<dbReference type="RefSeq" id="WP_061519742.1">
    <property type="nucleotide sequence ID" value="NZ_JRUE01000250.1"/>
</dbReference>
<dbReference type="InterPro" id="IPR012263">
    <property type="entry name" value="M_m6A_EcoRV"/>
</dbReference>
<evidence type="ECO:0000313" key="8">
    <source>
        <dbReference type="EMBL" id="KXZ63225.1"/>
    </source>
</evidence>
<evidence type="ECO:0000256" key="6">
    <source>
        <dbReference type="ARBA" id="ARBA00047942"/>
    </source>
</evidence>
<evidence type="ECO:0000256" key="1">
    <source>
        <dbReference type="ARBA" id="ARBA00006594"/>
    </source>
</evidence>
<dbReference type="Gene3D" id="3.40.50.150">
    <property type="entry name" value="Vaccinia Virus protein VP39"/>
    <property type="match status" value="1"/>
</dbReference>
<dbReference type="GO" id="GO:0006298">
    <property type="term" value="P:mismatch repair"/>
    <property type="evidence" value="ECO:0007669"/>
    <property type="project" value="TreeGrafter"/>
</dbReference>
<comment type="catalytic activity">
    <reaction evidence="6">
        <text>a 2'-deoxyadenosine in DNA + S-adenosyl-L-methionine = an N(6)-methyl-2'-deoxyadenosine in DNA + S-adenosyl-L-homocysteine + H(+)</text>
        <dbReference type="Rhea" id="RHEA:15197"/>
        <dbReference type="Rhea" id="RHEA-COMP:12418"/>
        <dbReference type="Rhea" id="RHEA-COMP:12419"/>
        <dbReference type="ChEBI" id="CHEBI:15378"/>
        <dbReference type="ChEBI" id="CHEBI:57856"/>
        <dbReference type="ChEBI" id="CHEBI:59789"/>
        <dbReference type="ChEBI" id="CHEBI:90615"/>
        <dbReference type="ChEBI" id="CHEBI:90616"/>
        <dbReference type="EC" id="2.1.1.72"/>
    </reaction>
</comment>
<dbReference type="GO" id="GO:0009007">
    <property type="term" value="F:site-specific DNA-methyltransferase (adenine-specific) activity"/>
    <property type="evidence" value="ECO:0007669"/>
    <property type="project" value="UniProtKB-EC"/>
</dbReference>
<organism evidence="8 9">
    <name type="scientific">Acinetobacter venetianus</name>
    <dbReference type="NCBI Taxonomy" id="52133"/>
    <lineage>
        <taxon>Bacteria</taxon>
        <taxon>Pseudomonadati</taxon>
        <taxon>Pseudomonadota</taxon>
        <taxon>Gammaproteobacteria</taxon>
        <taxon>Moraxellales</taxon>
        <taxon>Moraxellaceae</taxon>
        <taxon>Acinetobacter</taxon>
    </lineage>
</organism>
<evidence type="ECO:0000256" key="3">
    <source>
        <dbReference type="ARBA" id="ARBA00022603"/>
    </source>
</evidence>
<name>A0A150HKN1_9GAMM</name>
<reference evidence="8 9" key="1">
    <citation type="journal article" date="2016" name="Sci. Rep.">
        <title>Genomic and phenotypic characterization of the species Acinetobacter venetianus.</title>
        <authorList>
            <person name="Fondi M."/>
            <person name="Maida I."/>
            <person name="Perrin E."/>
            <person name="Orlandini V."/>
            <person name="La Torre L."/>
            <person name="Bosi E."/>
            <person name="Negroni A."/>
            <person name="Zanaroli G."/>
            <person name="Fava F."/>
            <person name="Decorosi F."/>
            <person name="Giovannetti L."/>
            <person name="Viti C."/>
            <person name="Vaneechoutte M."/>
            <person name="Dijkshoorn L."/>
            <person name="Fani R."/>
        </authorList>
    </citation>
    <scope>NUCLEOTIDE SEQUENCE [LARGE SCALE GENOMIC DNA]</scope>
    <source>
        <strain evidence="8 9">LUH5627</strain>
    </source>
</reference>
<dbReference type="GO" id="GO:0043565">
    <property type="term" value="F:sequence-specific DNA binding"/>
    <property type="evidence" value="ECO:0007669"/>
    <property type="project" value="TreeGrafter"/>
</dbReference>
<accession>A0A150HKN1</accession>
<keyword evidence="4 8" id="KW-0808">Transferase</keyword>
<dbReference type="AlphaFoldDB" id="A0A150HKN1"/>
<evidence type="ECO:0000256" key="7">
    <source>
        <dbReference type="PIRSR" id="PIRSR000398-1"/>
    </source>
</evidence>
<feature type="binding site" evidence="7">
    <location>
        <position position="21"/>
    </location>
    <ligand>
        <name>S-adenosyl-L-methionine</name>
        <dbReference type="ChEBI" id="CHEBI:59789"/>
    </ligand>
</feature>
<dbReference type="GO" id="GO:1904047">
    <property type="term" value="F:S-adenosyl-L-methionine binding"/>
    <property type="evidence" value="ECO:0007669"/>
    <property type="project" value="TreeGrafter"/>
</dbReference>
<feature type="binding site" evidence="7">
    <location>
        <position position="66"/>
    </location>
    <ligand>
        <name>S-adenosyl-L-methionine</name>
        <dbReference type="ChEBI" id="CHEBI:59789"/>
    </ligand>
</feature>
<comment type="similarity">
    <text evidence="1">Belongs to the N(4)/N(6)-methyltransferase family.</text>
</comment>
<comment type="caution">
    <text evidence="8">The sequence shown here is derived from an EMBL/GenBank/DDBJ whole genome shotgun (WGS) entry which is preliminary data.</text>
</comment>
<dbReference type="EMBL" id="JRUE01000250">
    <property type="protein sequence ID" value="KXZ63225.1"/>
    <property type="molecule type" value="Genomic_DNA"/>
</dbReference>
<dbReference type="InterPro" id="IPR012327">
    <property type="entry name" value="MeTrfase_D12"/>
</dbReference>
<dbReference type="EC" id="2.1.1.72" evidence="2"/>